<feature type="domain" description="EamA" evidence="7">
    <location>
        <begin position="162"/>
        <end position="293"/>
    </location>
</feature>
<organism evidence="8">
    <name type="scientific">Polaromonas hydrogenivorans</name>
    <dbReference type="NCBI Taxonomy" id="335476"/>
    <lineage>
        <taxon>Bacteria</taxon>
        <taxon>Pseudomonadati</taxon>
        <taxon>Pseudomonadota</taxon>
        <taxon>Betaproteobacteria</taxon>
        <taxon>Burkholderiales</taxon>
        <taxon>Comamonadaceae</taxon>
        <taxon>Polaromonas</taxon>
    </lineage>
</organism>
<keyword evidence="4 6" id="KW-1133">Transmembrane helix</keyword>
<accession>A0AAU7LSR8</accession>
<dbReference type="InterPro" id="IPR000620">
    <property type="entry name" value="EamA_dom"/>
</dbReference>
<evidence type="ECO:0000256" key="4">
    <source>
        <dbReference type="ARBA" id="ARBA00022989"/>
    </source>
</evidence>
<sequence length="311" mass="32821">MTHRKTDITRGLWLGLLGIVIFAVTLPMTRLAVGTPEAPQMSGLFIAMGRALVAATLSAVFLLATRAPWPRRQDVPPLLLTAAGVVLGFPLLTSIAMRHVEAVHASVIVGVLPLATAAVGALLHRQRPSAGFWLCAGLGSALVVAFAMLRSGAPGGGLSIQLADLLLLAAMLCAAVGYGYGARLSQHLRAEHVICWALVMALPLTLPLSLANWPAAPLKATAWWGFAYLAVFSMWLGFFAWYRGLALGGTVRVSQVQLVQPFLSMLFAVPLLGERLDAVTAGFGLAVIGVVFIGKKMPVNALPLARVPSRP</sequence>
<protein>
    <submittedName>
        <fullName evidence="8">DMT family transporter</fullName>
    </submittedName>
</protein>
<evidence type="ECO:0000256" key="6">
    <source>
        <dbReference type="SAM" id="Phobius"/>
    </source>
</evidence>
<dbReference type="SUPFAM" id="SSF103481">
    <property type="entry name" value="Multidrug resistance efflux transporter EmrE"/>
    <property type="match status" value="2"/>
</dbReference>
<feature type="domain" description="EamA" evidence="7">
    <location>
        <begin position="10"/>
        <end position="139"/>
    </location>
</feature>
<dbReference type="EMBL" id="CP157675">
    <property type="protein sequence ID" value="XBP70636.1"/>
    <property type="molecule type" value="Genomic_DNA"/>
</dbReference>
<dbReference type="InterPro" id="IPR050638">
    <property type="entry name" value="AA-Vitamin_Transporters"/>
</dbReference>
<feature type="transmembrane region" description="Helical" evidence="6">
    <location>
        <begin position="222"/>
        <end position="242"/>
    </location>
</feature>
<evidence type="ECO:0000259" key="7">
    <source>
        <dbReference type="Pfam" id="PF00892"/>
    </source>
</evidence>
<keyword evidence="3 6" id="KW-0812">Transmembrane</keyword>
<keyword evidence="5 6" id="KW-0472">Membrane</keyword>
<dbReference type="InterPro" id="IPR037185">
    <property type="entry name" value="EmrE-like"/>
</dbReference>
<feature type="transmembrane region" description="Helical" evidence="6">
    <location>
        <begin position="77"/>
        <end position="97"/>
    </location>
</feature>
<proteinExistence type="inferred from homology"/>
<feature type="transmembrane region" description="Helical" evidence="6">
    <location>
        <begin position="12"/>
        <end position="33"/>
    </location>
</feature>
<dbReference type="RefSeq" id="WP_349279980.1">
    <property type="nucleotide sequence ID" value="NZ_CBCSCU010000008.1"/>
</dbReference>
<gene>
    <name evidence="8" type="ORF">ABLV49_02010</name>
</gene>
<feature type="transmembrane region" description="Helical" evidence="6">
    <location>
        <begin position="45"/>
        <end position="65"/>
    </location>
</feature>
<reference evidence="8" key="1">
    <citation type="submission" date="2024-05" db="EMBL/GenBank/DDBJ databases">
        <authorList>
            <person name="Bunk B."/>
            <person name="Swiderski J."/>
            <person name="Sproer C."/>
            <person name="Thiel V."/>
        </authorList>
    </citation>
    <scope>NUCLEOTIDE SEQUENCE</scope>
    <source>
        <strain evidence="8">DSM 17735</strain>
    </source>
</reference>
<evidence type="ECO:0000256" key="2">
    <source>
        <dbReference type="ARBA" id="ARBA00007362"/>
    </source>
</evidence>
<comment type="similarity">
    <text evidence="2">Belongs to the EamA transporter family.</text>
</comment>
<dbReference type="PANTHER" id="PTHR32322">
    <property type="entry name" value="INNER MEMBRANE TRANSPORTER"/>
    <property type="match status" value="1"/>
</dbReference>
<name>A0AAU7LSR8_9BURK</name>
<dbReference type="Pfam" id="PF00892">
    <property type="entry name" value="EamA"/>
    <property type="match status" value="2"/>
</dbReference>
<dbReference type="GO" id="GO:0016020">
    <property type="term" value="C:membrane"/>
    <property type="evidence" value="ECO:0007669"/>
    <property type="project" value="UniProtKB-SubCell"/>
</dbReference>
<feature type="transmembrane region" description="Helical" evidence="6">
    <location>
        <begin position="161"/>
        <end position="181"/>
    </location>
</feature>
<feature type="transmembrane region" description="Helical" evidence="6">
    <location>
        <begin position="130"/>
        <end position="149"/>
    </location>
</feature>
<dbReference type="PANTHER" id="PTHR32322:SF2">
    <property type="entry name" value="EAMA DOMAIN-CONTAINING PROTEIN"/>
    <property type="match status" value="1"/>
</dbReference>
<comment type="subcellular location">
    <subcellularLocation>
        <location evidence="1">Membrane</location>
        <topology evidence="1">Multi-pass membrane protein</topology>
    </subcellularLocation>
</comment>
<dbReference type="AlphaFoldDB" id="A0AAU7LSR8"/>
<evidence type="ECO:0000313" key="8">
    <source>
        <dbReference type="EMBL" id="XBP70636.1"/>
    </source>
</evidence>
<feature type="transmembrane region" description="Helical" evidence="6">
    <location>
        <begin position="193"/>
        <end position="210"/>
    </location>
</feature>
<feature type="transmembrane region" description="Helical" evidence="6">
    <location>
        <begin position="103"/>
        <end position="123"/>
    </location>
</feature>
<evidence type="ECO:0000256" key="3">
    <source>
        <dbReference type="ARBA" id="ARBA00022692"/>
    </source>
</evidence>
<evidence type="ECO:0000256" key="1">
    <source>
        <dbReference type="ARBA" id="ARBA00004141"/>
    </source>
</evidence>
<evidence type="ECO:0000256" key="5">
    <source>
        <dbReference type="ARBA" id="ARBA00023136"/>
    </source>
</evidence>